<dbReference type="InterPro" id="IPR021860">
    <property type="entry name" value="Peptidase_S12_Pab87-rel_C"/>
</dbReference>
<dbReference type="Proteomes" id="UP000605259">
    <property type="component" value="Unassembled WGS sequence"/>
</dbReference>
<name>A0A917AKX6_9BACI</name>
<dbReference type="InterPro" id="IPR050491">
    <property type="entry name" value="AmpC-like"/>
</dbReference>
<reference evidence="5" key="2">
    <citation type="submission" date="2020-09" db="EMBL/GenBank/DDBJ databases">
        <authorList>
            <person name="Sun Q."/>
            <person name="Zhou Y."/>
        </authorList>
    </citation>
    <scope>NUCLEOTIDE SEQUENCE</scope>
    <source>
        <strain evidence="5">CGMCC 1.12698</strain>
    </source>
</reference>
<gene>
    <name evidence="5" type="primary">pbpE</name>
    <name evidence="5" type="ORF">GCM10007140_05390</name>
</gene>
<keyword evidence="2" id="KW-0472">Membrane</keyword>
<sequence length="456" mass="52285">MDRIETNSVKAEKLKQLFTVLAEEQGFSGAVLVAEKGEVIYKDACGYLNMESKAPITADSMFELASVSKTFTSVATMMLIEQGKLRYDDTIDIYLPVLPYKHITIKNLLNHTSGLPDYETLFLEHWDRTKIATNDDVIALLAKYKQDVLFQPNEKWHYSNTGYVLLASIIEVASGRSFAEFLEKNIFEPLQMTRTTVYNRRYAPRRIPNYAYGYVYSYEQNQYVLPDNYEETNYVYWLDGIQGDGTVNSTIEDLLKWDRALYTEKLLPKEIVKEAFQSTILSDGSSFPYGYGWGIEEKENIGKEVSHGGAWPGYETSLSRYIDKDRTIIYLTNKPQGFSWFLEILAALENIAFDLDYTFPQLPPKREMVTINPEIYTKYVGVYVEGDGEKLSIFVEEKWLYVKANGQKIRLLPSSETTFFSAQVPLEIEFVVGKEEKANEMIITAGEVSKATRIQE</sequence>
<feature type="domain" description="Beta-lactamase-related" evidence="3">
    <location>
        <begin position="15"/>
        <end position="337"/>
    </location>
</feature>
<evidence type="ECO:0000313" key="5">
    <source>
        <dbReference type="EMBL" id="GGE57941.1"/>
    </source>
</evidence>
<comment type="caution">
    <text evidence="5">The sequence shown here is derived from an EMBL/GenBank/DDBJ whole genome shotgun (WGS) entry which is preliminary data.</text>
</comment>
<dbReference type="EMBL" id="BMFK01000001">
    <property type="protein sequence ID" value="GGE57941.1"/>
    <property type="molecule type" value="Genomic_DNA"/>
</dbReference>
<dbReference type="SUPFAM" id="SSF56601">
    <property type="entry name" value="beta-lactamase/transpeptidase-like"/>
    <property type="match status" value="1"/>
</dbReference>
<organism evidence="5 6">
    <name type="scientific">Priestia taiwanensis</name>
    <dbReference type="NCBI Taxonomy" id="1347902"/>
    <lineage>
        <taxon>Bacteria</taxon>
        <taxon>Bacillati</taxon>
        <taxon>Bacillota</taxon>
        <taxon>Bacilli</taxon>
        <taxon>Bacillales</taxon>
        <taxon>Bacillaceae</taxon>
        <taxon>Priestia</taxon>
    </lineage>
</organism>
<accession>A0A917AKX6</accession>
<dbReference type="InterPro" id="IPR001466">
    <property type="entry name" value="Beta-lactam-related"/>
</dbReference>
<dbReference type="AlphaFoldDB" id="A0A917AKX6"/>
<dbReference type="RefSeq" id="WP_188386901.1">
    <property type="nucleotide sequence ID" value="NZ_BMFK01000001.1"/>
</dbReference>
<dbReference type="PANTHER" id="PTHR46825:SF11">
    <property type="entry name" value="PENICILLIN-BINDING PROTEIN 4"/>
    <property type="match status" value="1"/>
</dbReference>
<evidence type="ECO:0000259" key="4">
    <source>
        <dbReference type="Pfam" id="PF11954"/>
    </source>
</evidence>
<protein>
    <submittedName>
        <fullName evidence="5">Penicillin-binding protein 4</fullName>
    </submittedName>
</protein>
<dbReference type="GO" id="GO:0016020">
    <property type="term" value="C:membrane"/>
    <property type="evidence" value="ECO:0007669"/>
    <property type="project" value="UniProtKB-SubCell"/>
</dbReference>
<dbReference type="PANTHER" id="PTHR46825">
    <property type="entry name" value="D-ALANYL-D-ALANINE-CARBOXYPEPTIDASE/ENDOPEPTIDASE AMPH"/>
    <property type="match status" value="1"/>
</dbReference>
<evidence type="ECO:0000256" key="1">
    <source>
        <dbReference type="ARBA" id="ARBA00004370"/>
    </source>
</evidence>
<keyword evidence="6" id="KW-1185">Reference proteome</keyword>
<reference evidence="5" key="1">
    <citation type="journal article" date="2014" name="Int. J. Syst. Evol. Microbiol.">
        <title>Complete genome sequence of Corynebacterium casei LMG S-19264T (=DSM 44701T), isolated from a smear-ripened cheese.</title>
        <authorList>
            <consortium name="US DOE Joint Genome Institute (JGI-PGF)"/>
            <person name="Walter F."/>
            <person name="Albersmeier A."/>
            <person name="Kalinowski J."/>
            <person name="Ruckert C."/>
        </authorList>
    </citation>
    <scope>NUCLEOTIDE SEQUENCE</scope>
    <source>
        <strain evidence="5">CGMCC 1.12698</strain>
    </source>
</reference>
<evidence type="ECO:0000259" key="3">
    <source>
        <dbReference type="Pfam" id="PF00144"/>
    </source>
</evidence>
<comment type="subcellular location">
    <subcellularLocation>
        <location evidence="1">Membrane</location>
    </subcellularLocation>
</comment>
<feature type="domain" description="Peptidase S12 Pab87-related C-terminal" evidence="4">
    <location>
        <begin position="366"/>
        <end position="444"/>
    </location>
</feature>
<evidence type="ECO:0000313" key="6">
    <source>
        <dbReference type="Proteomes" id="UP000605259"/>
    </source>
</evidence>
<dbReference type="InterPro" id="IPR012338">
    <property type="entry name" value="Beta-lactam/transpept-like"/>
</dbReference>
<dbReference type="Gene3D" id="3.40.710.10">
    <property type="entry name" value="DD-peptidase/beta-lactamase superfamily"/>
    <property type="match status" value="1"/>
</dbReference>
<dbReference type="Pfam" id="PF00144">
    <property type="entry name" value="Beta-lactamase"/>
    <property type="match status" value="1"/>
</dbReference>
<dbReference type="Pfam" id="PF11954">
    <property type="entry name" value="DUF3471"/>
    <property type="match status" value="1"/>
</dbReference>
<proteinExistence type="predicted"/>
<evidence type="ECO:0000256" key="2">
    <source>
        <dbReference type="ARBA" id="ARBA00023136"/>
    </source>
</evidence>